<keyword evidence="3" id="KW-1185">Reference proteome</keyword>
<evidence type="ECO:0000313" key="3">
    <source>
        <dbReference type="Proteomes" id="UP001556631"/>
    </source>
</evidence>
<dbReference type="RefSeq" id="WP_367995208.1">
    <property type="nucleotide sequence ID" value="NZ_JBFPJR010000036.1"/>
</dbReference>
<organism evidence="2 3">
    <name type="scientific">Nocardioides eburneus</name>
    <dbReference type="NCBI Taxonomy" id="3231482"/>
    <lineage>
        <taxon>Bacteria</taxon>
        <taxon>Bacillati</taxon>
        <taxon>Actinomycetota</taxon>
        <taxon>Actinomycetes</taxon>
        <taxon>Propionibacteriales</taxon>
        <taxon>Nocardioidaceae</taxon>
        <taxon>Nocardioides</taxon>
    </lineage>
</organism>
<sequence length="347" mass="37677">MLAERDGARDVGAWLVAAMPVDARAARSDVRLADALDRWLLVAGALADGRLTLEQARVIAAALDRVADTLTTDQRAEAERLMVAEARSLDPRRLAMLGRRLQAVVGQDDGEVAEAMLLAEEERSAAARTSLTIVPNGDGTTRIAGTVPDAVGIRLRTCLEAFAQPRKQALEADGRRASYSRLLGQALRDLLERIDPEQLPHHGGDATTVFVAMSLDQVRSELATASIGLAGDLLTAAEARRLACEAGIVPVILGSAGEVLDVGRKSRLHTPVMRKAIRLRDRTCRAEGCDVIGRWCDVHHLDDWASGGVTSVKNGILLCSHHHHRVHDPRYQAERRPDGRIRIVLRT</sequence>
<dbReference type="CDD" id="cd00085">
    <property type="entry name" value="HNHc"/>
    <property type="match status" value="1"/>
</dbReference>
<name>A0ABV3T3K8_9ACTN</name>
<dbReference type="EMBL" id="JBFPJR010000036">
    <property type="protein sequence ID" value="MEX0429227.1"/>
    <property type="molecule type" value="Genomic_DNA"/>
</dbReference>
<proteinExistence type="predicted"/>
<evidence type="ECO:0000259" key="1">
    <source>
        <dbReference type="SMART" id="SM00507"/>
    </source>
</evidence>
<dbReference type="SMART" id="SM00507">
    <property type="entry name" value="HNHc"/>
    <property type="match status" value="1"/>
</dbReference>
<evidence type="ECO:0000313" key="2">
    <source>
        <dbReference type="EMBL" id="MEX0429227.1"/>
    </source>
</evidence>
<reference evidence="2 3" key="1">
    <citation type="submission" date="2024-07" db="EMBL/GenBank/DDBJ databases">
        <authorList>
            <person name="Lee S."/>
            <person name="Kang M."/>
        </authorList>
    </citation>
    <scope>NUCLEOTIDE SEQUENCE [LARGE SCALE GENOMIC DNA]</scope>
    <source>
        <strain evidence="2 3">DS6</strain>
    </source>
</reference>
<protein>
    <submittedName>
        <fullName evidence="2">DUF222 domain-containing protein</fullName>
    </submittedName>
</protein>
<accession>A0ABV3T3K8</accession>
<dbReference type="InterPro" id="IPR003615">
    <property type="entry name" value="HNH_nuc"/>
</dbReference>
<dbReference type="Pfam" id="PF02720">
    <property type="entry name" value="DUF222"/>
    <property type="match status" value="1"/>
</dbReference>
<comment type="caution">
    <text evidence="2">The sequence shown here is derived from an EMBL/GenBank/DDBJ whole genome shotgun (WGS) entry which is preliminary data.</text>
</comment>
<dbReference type="InterPro" id="IPR003870">
    <property type="entry name" value="DUF222"/>
</dbReference>
<gene>
    <name evidence="2" type="ORF">AB3X52_16510</name>
</gene>
<dbReference type="Proteomes" id="UP001556631">
    <property type="component" value="Unassembled WGS sequence"/>
</dbReference>
<feature type="domain" description="HNH nuclease" evidence="1">
    <location>
        <begin position="272"/>
        <end position="324"/>
    </location>
</feature>